<comment type="caution">
    <text evidence="1">The sequence shown here is derived from an EMBL/GenBank/DDBJ whole genome shotgun (WGS) entry which is preliminary data.</text>
</comment>
<proteinExistence type="predicted"/>
<accession>A0A0L6ZBB8</accession>
<keyword evidence="2" id="KW-1185">Reference proteome</keyword>
<dbReference type="EMBL" id="LHUR01000018">
    <property type="protein sequence ID" value="KOA20252.1"/>
    <property type="molecule type" value="Genomic_DNA"/>
</dbReference>
<name>A0A0L6ZBB8_9CLOT</name>
<gene>
    <name evidence="1" type="ORF">CLHOM_14570</name>
</gene>
<sequence length="156" mass="16629">MSRSLRLQTDVAFDYAASTTAQALVPATETLLDNLVLELANRNDKALVKGIFSLSLAGILLAVTDEVSVTINVYRDAALTDLAYSFDNTLVAGIVGTPAATSYQVPVLFLDTPSLKSTEDTTEYYITITVNGTGVTLGDEDVSLTQYTVAAEEIPQ</sequence>
<reference evidence="2" key="1">
    <citation type="submission" date="2015-08" db="EMBL/GenBank/DDBJ databases">
        <title>Genome sequence of the strict anaerobe Clostridium homopropionicum LuHBu1 (DSM 5847T).</title>
        <authorList>
            <person name="Poehlein A."/>
            <person name="Beck M."/>
            <person name="Schiel-Bengelsdorf B."/>
            <person name="Bengelsdorf F.R."/>
            <person name="Daniel R."/>
            <person name="Duerre P."/>
        </authorList>
    </citation>
    <scope>NUCLEOTIDE SEQUENCE [LARGE SCALE GENOMIC DNA]</scope>
    <source>
        <strain evidence="2">DSM 5847</strain>
    </source>
</reference>
<dbReference type="AlphaFoldDB" id="A0A0L6ZBB8"/>
<evidence type="ECO:0000313" key="2">
    <source>
        <dbReference type="Proteomes" id="UP000037043"/>
    </source>
</evidence>
<organism evidence="1 2">
    <name type="scientific">Clostridium homopropionicum DSM 5847</name>
    <dbReference type="NCBI Taxonomy" id="1121318"/>
    <lineage>
        <taxon>Bacteria</taxon>
        <taxon>Bacillati</taxon>
        <taxon>Bacillota</taxon>
        <taxon>Clostridia</taxon>
        <taxon>Eubacteriales</taxon>
        <taxon>Clostridiaceae</taxon>
        <taxon>Clostridium</taxon>
    </lineage>
</organism>
<dbReference type="PATRIC" id="fig|1121318.3.peg.1462"/>
<dbReference type="STRING" id="36844.SAMN04488501_11113"/>
<dbReference type="RefSeq" id="WP_052221013.1">
    <property type="nucleotide sequence ID" value="NZ_LHUR01000018.1"/>
</dbReference>
<protein>
    <submittedName>
        <fullName evidence="1">Uncharacterized protein</fullName>
    </submittedName>
</protein>
<dbReference type="Proteomes" id="UP000037043">
    <property type="component" value="Unassembled WGS sequence"/>
</dbReference>
<evidence type="ECO:0000313" key="1">
    <source>
        <dbReference type="EMBL" id="KOA20252.1"/>
    </source>
</evidence>